<organism evidence="2 3">
    <name type="scientific">Mikania micrantha</name>
    <name type="common">bitter vine</name>
    <dbReference type="NCBI Taxonomy" id="192012"/>
    <lineage>
        <taxon>Eukaryota</taxon>
        <taxon>Viridiplantae</taxon>
        <taxon>Streptophyta</taxon>
        <taxon>Embryophyta</taxon>
        <taxon>Tracheophyta</taxon>
        <taxon>Spermatophyta</taxon>
        <taxon>Magnoliopsida</taxon>
        <taxon>eudicotyledons</taxon>
        <taxon>Gunneridae</taxon>
        <taxon>Pentapetalae</taxon>
        <taxon>asterids</taxon>
        <taxon>campanulids</taxon>
        <taxon>Asterales</taxon>
        <taxon>Asteraceae</taxon>
        <taxon>Asteroideae</taxon>
        <taxon>Heliantheae alliance</taxon>
        <taxon>Eupatorieae</taxon>
        <taxon>Mikania</taxon>
    </lineage>
</organism>
<feature type="compositionally biased region" description="Basic and acidic residues" evidence="1">
    <location>
        <begin position="276"/>
        <end position="294"/>
    </location>
</feature>
<comment type="caution">
    <text evidence="2">The sequence shown here is derived from an EMBL/GenBank/DDBJ whole genome shotgun (WGS) entry which is preliminary data.</text>
</comment>
<dbReference type="EMBL" id="SZYD01000009">
    <property type="protein sequence ID" value="KAD5317024.1"/>
    <property type="molecule type" value="Genomic_DNA"/>
</dbReference>
<name>A0A5N6NR30_9ASTR</name>
<gene>
    <name evidence="2" type="ORF">E3N88_16970</name>
</gene>
<feature type="region of interest" description="Disordered" evidence="1">
    <location>
        <begin position="1"/>
        <end position="122"/>
    </location>
</feature>
<feature type="compositionally biased region" description="Acidic residues" evidence="1">
    <location>
        <begin position="234"/>
        <end position="245"/>
    </location>
</feature>
<evidence type="ECO:0000313" key="2">
    <source>
        <dbReference type="EMBL" id="KAD5317024.1"/>
    </source>
</evidence>
<dbReference type="OrthoDB" id="1642336at2759"/>
<sequence length="308" mass="32921">MDSPNSQQHSHQPSPDPGAASASGSGSGFNGSGTGSGSGSGFSFSGSGGSLGDTSPSAGNNTQEGDNSSSSMKSKSSADQPQDEEEEEEEEEEEDMDVDITDSLAPTKPEPESSTGKGKMVDTATCSSCREGKAKEIGLLTDLYTLLNETGRYLLSGRNGQREFYRFWIEEEGDYATKHELDEKINELHARFLKNMDKDVEGPTDPIDVEILRLSHWIWGNEIDSSKEIHNDDYDGDNDDDDDGGGGDQEQDSKDLSDANMVDAGVNPNDQSSGHETADARHGDDDKDSKDSTKESGLIGKDSSSKAN</sequence>
<feature type="compositionally biased region" description="Low complexity" evidence="1">
    <location>
        <begin position="68"/>
        <end position="77"/>
    </location>
</feature>
<keyword evidence="3" id="KW-1185">Reference proteome</keyword>
<protein>
    <submittedName>
        <fullName evidence="2">Uncharacterized protein</fullName>
    </submittedName>
</protein>
<feature type="compositionally biased region" description="Gly residues" evidence="1">
    <location>
        <begin position="25"/>
        <end position="51"/>
    </location>
</feature>
<dbReference type="Proteomes" id="UP000326396">
    <property type="component" value="Linkage Group LG17"/>
</dbReference>
<feature type="compositionally biased region" description="Acidic residues" evidence="1">
    <location>
        <begin position="81"/>
        <end position="100"/>
    </location>
</feature>
<proteinExistence type="predicted"/>
<reference evidence="2 3" key="1">
    <citation type="submission" date="2019-05" db="EMBL/GenBank/DDBJ databases">
        <title>Mikania micrantha, genome provides insights into the molecular mechanism of rapid growth.</title>
        <authorList>
            <person name="Liu B."/>
        </authorList>
    </citation>
    <scope>NUCLEOTIDE SEQUENCE [LARGE SCALE GENOMIC DNA]</scope>
    <source>
        <strain evidence="2">NLD-2019</strain>
        <tissue evidence="2">Leaf</tissue>
    </source>
</reference>
<dbReference type="AlphaFoldDB" id="A0A5N6NR30"/>
<evidence type="ECO:0000313" key="3">
    <source>
        <dbReference type="Proteomes" id="UP000326396"/>
    </source>
</evidence>
<evidence type="ECO:0000256" key="1">
    <source>
        <dbReference type="SAM" id="MobiDB-lite"/>
    </source>
</evidence>
<feature type="compositionally biased region" description="Polar residues" evidence="1">
    <location>
        <begin position="58"/>
        <end position="67"/>
    </location>
</feature>
<accession>A0A5N6NR30</accession>
<feature type="compositionally biased region" description="Low complexity" evidence="1">
    <location>
        <begin position="1"/>
        <end position="24"/>
    </location>
</feature>
<feature type="region of interest" description="Disordered" evidence="1">
    <location>
        <begin position="227"/>
        <end position="308"/>
    </location>
</feature>